<name>A0A1M5EB25_9SPHI</name>
<protein>
    <submittedName>
        <fullName evidence="1">Uncharacterized protein</fullName>
    </submittedName>
</protein>
<dbReference type="Proteomes" id="UP000184287">
    <property type="component" value="Unassembled WGS sequence"/>
</dbReference>
<evidence type="ECO:0000313" key="2">
    <source>
        <dbReference type="Proteomes" id="UP000184287"/>
    </source>
</evidence>
<dbReference type="EMBL" id="FQUQ01000003">
    <property type="protein sequence ID" value="SHF76397.1"/>
    <property type="molecule type" value="Genomic_DNA"/>
</dbReference>
<evidence type="ECO:0000313" key="1">
    <source>
        <dbReference type="EMBL" id="SHF76397.1"/>
    </source>
</evidence>
<proteinExistence type="predicted"/>
<keyword evidence="2" id="KW-1185">Reference proteome</keyword>
<gene>
    <name evidence="1" type="ORF">SAMN04488522_103577</name>
</gene>
<organism evidence="1 2">
    <name type="scientific">Pedobacter caeni</name>
    <dbReference type="NCBI Taxonomy" id="288992"/>
    <lineage>
        <taxon>Bacteria</taxon>
        <taxon>Pseudomonadati</taxon>
        <taxon>Bacteroidota</taxon>
        <taxon>Sphingobacteriia</taxon>
        <taxon>Sphingobacteriales</taxon>
        <taxon>Sphingobacteriaceae</taxon>
        <taxon>Pedobacter</taxon>
    </lineage>
</organism>
<dbReference type="AlphaFoldDB" id="A0A1M5EB25"/>
<dbReference type="STRING" id="288992.SAMN04488522_103577"/>
<sequence length="43" mass="5000">MSNSVQRVDKYDRLLTTYVHESGSQTLYLLLQSSLINHIQIFS</sequence>
<accession>A0A1M5EB25</accession>
<reference evidence="2" key="1">
    <citation type="submission" date="2016-11" db="EMBL/GenBank/DDBJ databases">
        <authorList>
            <person name="Varghese N."/>
            <person name="Submissions S."/>
        </authorList>
    </citation>
    <scope>NUCLEOTIDE SEQUENCE [LARGE SCALE GENOMIC DNA]</scope>
    <source>
        <strain evidence="2">DSM 16990</strain>
    </source>
</reference>